<organism evidence="5 6">
    <name type="scientific">Pipistrellus nathusii</name>
    <name type="common">Nathusius' pipistrelle</name>
    <dbReference type="NCBI Taxonomy" id="59473"/>
    <lineage>
        <taxon>Eukaryota</taxon>
        <taxon>Metazoa</taxon>
        <taxon>Chordata</taxon>
        <taxon>Craniata</taxon>
        <taxon>Vertebrata</taxon>
        <taxon>Euteleostomi</taxon>
        <taxon>Mammalia</taxon>
        <taxon>Eutheria</taxon>
        <taxon>Laurasiatheria</taxon>
        <taxon>Chiroptera</taxon>
        <taxon>Yangochiroptera</taxon>
        <taxon>Vespertilionidae</taxon>
        <taxon>Pipistrellus</taxon>
    </lineage>
</organism>
<feature type="region of interest" description="Disordered" evidence="3">
    <location>
        <begin position="351"/>
        <end position="371"/>
    </location>
</feature>
<keyword evidence="4" id="KW-0812">Transmembrane</keyword>
<keyword evidence="4" id="KW-1133">Transmembrane helix</keyword>
<comment type="similarity">
    <text evidence="1">Belongs to the apolipoprotein L family.</text>
</comment>
<dbReference type="PANTHER" id="PTHR14096">
    <property type="entry name" value="APOLIPOPROTEIN L"/>
    <property type="match status" value="1"/>
</dbReference>
<proteinExistence type="inferred from homology"/>
<gene>
    <name evidence="5" type="ORF">MPIPNATIZW_LOCUS12176</name>
</gene>
<evidence type="ECO:0000256" key="3">
    <source>
        <dbReference type="SAM" id="MobiDB-lite"/>
    </source>
</evidence>
<evidence type="ECO:0008006" key="7">
    <source>
        <dbReference type="Google" id="ProtNLM"/>
    </source>
</evidence>
<evidence type="ECO:0000313" key="5">
    <source>
        <dbReference type="EMBL" id="CAK6443870.1"/>
    </source>
</evidence>
<keyword evidence="4" id="KW-0472">Membrane</keyword>
<evidence type="ECO:0000313" key="6">
    <source>
        <dbReference type="Proteomes" id="UP001314169"/>
    </source>
</evidence>
<keyword evidence="6" id="KW-1185">Reference proteome</keyword>
<dbReference type="EMBL" id="OY882860">
    <property type="protein sequence ID" value="CAK6443870.1"/>
    <property type="molecule type" value="Genomic_DNA"/>
</dbReference>
<dbReference type="InterPro" id="IPR008405">
    <property type="entry name" value="ApoL"/>
</dbReference>
<evidence type="ECO:0000256" key="1">
    <source>
        <dbReference type="ARBA" id="ARBA00010090"/>
    </source>
</evidence>
<dbReference type="Proteomes" id="UP001314169">
    <property type="component" value="Chromosome 3"/>
</dbReference>
<accession>A0ABP0A043</accession>
<dbReference type="Pfam" id="PF05461">
    <property type="entry name" value="ApoL"/>
    <property type="match status" value="1"/>
</dbReference>
<reference evidence="5" key="1">
    <citation type="submission" date="2023-12" db="EMBL/GenBank/DDBJ databases">
        <authorList>
            <person name="Brown T."/>
        </authorList>
    </citation>
    <scope>NUCLEOTIDE SEQUENCE</scope>
</reference>
<dbReference type="PANTHER" id="PTHR14096:SF7">
    <property type="entry name" value="APOLIPOPROTEIN L6"/>
    <property type="match status" value="1"/>
</dbReference>
<sequence>MNLEKTKEIISNVATTETASIFEEAAVVAIAAAAGAAFVFAVGTKTPCVIPSKIQPSCGIHVSTQVGAPQLWSFQVSGEDVEQQDGKLSPEELMFMKEFPMMKAELEAVIKKQRAIADDIDKTHKKFTETNLVTDSIAVVSGTMSILGLALAPVTAGGSLMLSAAGQGLGAVAGATSLVTSFLEYRHNKQAQAQVSREVSDSGQKVKEAVSCIMGAGRTVHNVGKTMENIENNMRALELVRAYPLLAEAAENLLLTGQASARTTKIVKRAFRGTPLAMGTKALLKRSALAGLFLSMDMSSLAKDWKQLKEGARTEEADQLRAQAEEWERKLAVLTQLYEHLQELIFGGRGSWRDSASAPSQARGSKPPGPR</sequence>
<evidence type="ECO:0000256" key="2">
    <source>
        <dbReference type="SAM" id="Coils"/>
    </source>
</evidence>
<protein>
    <recommendedName>
        <fullName evidence="7">Apolipoprotein L6</fullName>
    </recommendedName>
</protein>
<keyword evidence="2" id="KW-0175">Coiled coil</keyword>
<name>A0ABP0A043_PIPNA</name>
<evidence type="ECO:0000256" key="4">
    <source>
        <dbReference type="SAM" id="Phobius"/>
    </source>
</evidence>
<feature type="transmembrane region" description="Helical" evidence="4">
    <location>
        <begin position="25"/>
        <end position="43"/>
    </location>
</feature>
<feature type="coiled-coil region" evidence="2">
    <location>
        <begin position="317"/>
        <end position="344"/>
    </location>
</feature>